<proteinExistence type="predicted"/>
<gene>
    <name evidence="1" type="ORF">SAMN05216466_10924</name>
</gene>
<organism evidence="1 2">
    <name type="scientific">Paraburkholderia phenazinium</name>
    <dbReference type="NCBI Taxonomy" id="60549"/>
    <lineage>
        <taxon>Bacteria</taxon>
        <taxon>Pseudomonadati</taxon>
        <taxon>Pseudomonadota</taxon>
        <taxon>Betaproteobacteria</taxon>
        <taxon>Burkholderiales</taxon>
        <taxon>Burkholderiaceae</taxon>
        <taxon>Paraburkholderia</taxon>
    </lineage>
</organism>
<dbReference type="RefSeq" id="WP_090686334.1">
    <property type="nucleotide sequence ID" value="NZ_CADERL010000004.1"/>
</dbReference>
<dbReference type="EMBL" id="FNCJ01000009">
    <property type="protein sequence ID" value="SDH31780.1"/>
    <property type="molecule type" value="Genomic_DNA"/>
</dbReference>
<protein>
    <submittedName>
        <fullName evidence="1">Uncharacterized protein</fullName>
    </submittedName>
</protein>
<sequence>MTDDPTGQGSYGEPDDLAADALDALRQVTIALSFDRDNPASIEAAIREFNSRIDAVVTPFRGNAFIEEVAWQIKSECRDSLLQHIADPYQATFP</sequence>
<accession>A0A1G8BGT4</accession>
<dbReference type="Proteomes" id="UP000199706">
    <property type="component" value="Unassembled WGS sequence"/>
</dbReference>
<evidence type="ECO:0000313" key="2">
    <source>
        <dbReference type="Proteomes" id="UP000199706"/>
    </source>
</evidence>
<evidence type="ECO:0000313" key="1">
    <source>
        <dbReference type="EMBL" id="SDH31780.1"/>
    </source>
</evidence>
<reference evidence="1 2" key="1">
    <citation type="submission" date="2016-10" db="EMBL/GenBank/DDBJ databases">
        <authorList>
            <person name="de Groot N.N."/>
        </authorList>
    </citation>
    <scope>NUCLEOTIDE SEQUENCE [LARGE SCALE GENOMIC DNA]</scope>
    <source>
        <strain evidence="1 2">LMG 2247</strain>
    </source>
</reference>
<dbReference type="AlphaFoldDB" id="A0A1G8BGT4"/>
<dbReference type="OrthoDB" id="9100635at2"/>
<name>A0A1G8BGT4_9BURK</name>